<keyword evidence="3" id="KW-1185">Reference proteome</keyword>
<dbReference type="Gene3D" id="3.40.630.30">
    <property type="match status" value="1"/>
</dbReference>
<sequence length="225" mass="25955">MYSALKRASRVKLRISPPLSERPMSQSTDFRIETYVGAAMLNHLDRVAALRTAVFREWPYLYVGDDNYEREYLSHYAASPRSICVLARVGDEIVGASTGIPLRDDAASYHQPFERKGIPVDDVYYFGESVVLSEWRGRGIGHRFFDTREAHARAVGDFRWTAFCSVQRDENDPRRPSGYRGNGVFWTKRGYEPRTDMTCELTWPEIGSVEPVKHRLGVWMRKLVR</sequence>
<dbReference type="PROSITE" id="PS51186">
    <property type="entry name" value="GNAT"/>
    <property type="match status" value="1"/>
</dbReference>
<dbReference type="SUPFAM" id="SSF55729">
    <property type="entry name" value="Acyl-CoA N-acyltransferases (Nat)"/>
    <property type="match status" value="1"/>
</dbReference>
<comment type="caution">
    <text evidence="2">The sequence shown here is derived from an EMBL/GenBank/DDBJ whole genome shotgun (WGS) entry which is preliminary data.</text>
</comment>
<protein>
    <submittedName>
        <fullName evidence="2">Acetyltransferase (GNAT) family protein</fullName>
    </submittedName>
</protein>
<evidence type="ECO:0000313" key="3">
    <source>
        <dbReference type="Proteomes" id="UP000295645"/>
    </source>
</evidence>
<dbReference type="AlphaFoldDB" id="A0A4R3YQK8"/>
<dbReference type="Pfam" id="PF00583">
    <property type="entry name" value="Acetyltransf_1"/>
    <property type="match status" value="1"/>
</dbReference>
<name>A0A4R3YQK8_9GAMM</name>
<dbReference type="CDD" id="cd04301">
    <property type="entry name" value="NAT_SF"/>
    <property type="match status" value="1"/>
</dbReference>
<reference evidence="2 3" key="1">
    <citation type="submission" date="2019-03" db="EMBL/GenBank/DDBJ databases">
        <title>Above-ground endophytic microbial communities from plants in different locations in the United States.</title>
        <authorList>
            <person name="Frank C."/>
        </authorList>
    </citation>
    <scope>NUCLEOTIDE SEQUENCE [LARGE SCALE GENOMIC DNA]</scope>
    <source>
        <strain evidence="2 3">LP_13_YM</strain>
    </source>
</reference>
<dbReference type="Proteomes" id="UP000295645">
    <property type="component" value="Unassembled WGS sequence"/>
</dbReference>
<feature type="domain" description="N-acetyltransferase" evidence="1">
    <location>
        <begin position="28"/>
        <end position="225"/>
    </location>
</feature>
<gene>
    <name evidence="2" type="ORF">EC912_103117</name>
</gene>
<dbReference type="InterPro" id="IPR016181">
    <property type="entry name" value="Acyl_CoA_acyltransferase"/>
</dbReference>
<dbReference type="GO" id="GO:0016747">
    <property type="term" value="F:acyltransferase activity, transferring groups other than amino-acyl groups"/>
    <property type="evidence" value="ECO:0007669"/>
    <property type="project" value="InterPro"/>
</dbReference>
<dbReference type="InterPro" id="IPR000182">
    <property type="entry name" value="GNAT_dom"/>
</dbReference>
<evidence type="ECO:0000313" key="2">
    <source>
        <dbReference type="EMBL" id="TCV94632.1"/>
    </source>
</evidence>
<organism evidence="2 3">
    <name type="scientific">Luteibacter rhizovicinus</name>
    <dbReference type="NCBI Taxonomy" id="242606"/>
    <lineage>
        <taxon>Bacteria</taxon>
        <taxon>Pseudomonadati</taxon>
        <taxon>Pseudomonadota</taxon>
        <taxon>Gammaproteobacteria</taxon>
        <taxon>Lysobacterales</taxon>
        <taxon>Rhodanobacteraceae</taxon>
        <taxon>Luteibacter</taxon>
    </lineage>
</organism>
<keyword evidence="2" id="KW-0808">Transferase</keyword>
<evidence type="ECO:0000259" key="1">
    <source>
        <dbReference type="PROSITE" id="PS51186"/>
    </source>
</evidence>
<proteinExistence type="predicted"/>
<accession>A0A4R3YQK8</accession>
<dbReference type="EMBL" id="SMCS01000003">
    <property type="protein sequence ID" value="TCV94632.1"/>
    <property type="molecule type" value="Genomic_DNA"/>
</dbReference>